<dbReference type="EMBL" id="LDRX01000015">
    <property type="protein sequence ID" value="KTS84482.1"/>
    <property type="molecule type" value="Genomic_DNA"/>
</dbReference>
<sequence length="147" mass="16106">MGVMDASRIMNGSFGSVIDANGTWLTNVKSAEATVEINKEEVYRAGTRWVGHKVTSVKGSGTMTGYRVTTELIDAVGVIADDTKGAFVTELRMKLDDPEAFGAMSVRLKGVQFDQIPLMKYELNSIVEEELPFTFIGYELMDKVAAQ</sequence>
<protein>
    <submittedName>
        <fullName evidence="1">Phage portal protein</fullName>
    </submittedName>
</protein>
<gene>
    <name evidence="1" type="ORF">NS115_03915</name>
</gene>
<proteinExistence type="predicted"/>
<comment type="caution">
    <text evidence="1">The sequence shown here is derived from an EMBL/GenBank/DDBJ whole genome shotgun (WGS) entry which is preliminary data.</text>
</comment>
<reference evidence="1 2" key="1">
    <citation type="journal article" date="2016" name="Front. Microbiol.">
        <title>Genomic Resource of Rice Seed Associated Bacteria.</title>
        <authorList>
            <person name="Midha S."/>
            <person name="Bansal K."/>
            <person name="Sharma S."/>
            <person name="Kumar N."/>
            <person name="Patil P.P."/>
            <person name="Chaudhry V."/>
            <person name="Patil P.B."/>
        </authorList>
    </citation>
    <scope>NUCLEOTIDE SEQUENCE [LARGE SCALE GENOMIC DNA]</scope>
    <source>
        <strain evidence="1 2">NS115</strain>
    </source>
</reference>
<dbReference type="Proteomes" id="UP000074866">
    <property type="component" value="Unassembled WGS sequence"/>
</dbReference>
<organism evidence="1 2">
    <name type="scientific">Paenibacillus jamilae</name>
    <dbReference type="NCBI Taxonomy" id="114136"/>
    <lineage>
        <taxon>Bacteria</taxon>
        <taxon>Bacillati</taxon>
        <taxon>Bacillota</taxon>
        <taxon>Bacilli</taxon>
        <taxon>Bacillales</taxon>
        <taxon>Paenibacillaceae</taxon>
        <taxon>Paenibacillus</taxon>
    </lineage>
</organism>
<name>A0ACC4ZZA5_9BACL</name>
<evidence type="ECO:0000313" key="1">
    <source>
        <dbReference type="EMBL" id="KTS84482.1"/>
    </source>
</evidence>
<keyword evidence="2" id="KW-1185">Reference proteome</keyword>
<accession>A0ACC4ZZA5</accession>
<evidence type="ECO:0000313" key="2">
    <source>
        <dbReference type="Proteomes" id="UP000074866"/>
    </source>
</evidence>